<dbReference type="AlphaFoldDB" id="A0AA86U313"/>
<sequence>MLSQILQVEFATEFSWFRLWDFLWFLVQETCFGCSLFEDLMFQYFGLYWKFVDSTIYLRLHSCYQKRKTKYTLTQYQFKCSNLGCLRRLDSERKSQKMLYDIESLRQRYVYLSVDLWIVMIYETQME</sequence>
<reference evidence="1" key="1">
    <citation type="submission" date="2023-06" db="EMBL/GenBank/DDBJ databases">
        <authorList>
            <person name="Kurt Z."/>
        </authorList>
    </citation>
    <scope>NUCLEOTIDE SEQUENCE</scope>
</reference>
<keyword evidence="3" id="KW-1185">Reference proteome</keyword>
<proteinExistence type="predicted"/>
<gene>
    <name evidence="1" type="ORF">HINF_LOCUS23882</name>
    <name evidence="2" type="ORF">HINF_LOCUS57477</name>
</gene>
<accession>A0AA86U313</accession>
<evidence type="ECO:0000313" key="1">
    <source>
        <dbReference type="EMBL" id="CAI9936237.1"/>
    </source>
</evidence>
<comment type="caution">
    <text evidence="1">The sequence shown here is derived from an EMBL/GenBank/DDBJ whole genome shotgun (WGS) entry which is preliminary data.</text>
</comment>
<dbReference type="EMBL" id="CATOUU010000634">
    <property type="protein sequence ID" value="CAI9936237.1"/>
    <property type="molecule type" value="Genomic_DNA"/>
</dbReference>
<name>A0AA86U313_9EUKA</name>
<evidence type="ECO:0000313" key="3">
    <source>
        <dbReference type="Proteomes" id="UP001642409"/>
    </source>
</evidence>
<reference evidence="2 3" key="2">
    <citation type="submission" date="2024-07" db="EMBL/GenBank/DDBJ databases">
        <authorList>
            <person name="Akdeniz Z."/>
        </authorList>
    </citation>
    <scope>NUCLEOTIDE SEQUENCE [LARGE SCALE GENOMIC DNA]</scope>
</reference>
<evidence type="ECO:0000313" key="2">
    <source>
        <dbReference type="EMBL" id="CAL6075999.1"/>
    </source>
</evidence>
<dbReference type="Proteomes" id="UP001642409">
    <property type="component" value="Unassembled WGS sequence"/>
</dbReference>
<dbReference type="EMBL" id="CAXDID020000317">
    <property type="protein sequence ID" value="CAL6075999.1"/>
    <property type="molecule type" value="Genomic_DNA"/>
</dbReference>
<organism evidence="1">
    <name type="scientific">Hexamita inflata</name>
    <dbReference type="NCBI Taxonomy" id="28002"/>
    <lineage>
        <taxon>Eukaryota</taxon>
        <taxon>Metamonada</taxon>
        <taxon>Diplomonadida</taxon>
        <taxon>Hexamitidae</taxon>
        <taxon>Hexamitinae</taxon>
        <taxon>Hexamita</taxon>
    </lineage>
</organism>
<protein>
    <submittedName>
        <fullName evidence="2">Hypothetical_protein</fullName>
    </submittedName>
</protein>